<protein>
    <submittedName>
        <fullName evidence="2">DMSO reductase anchor subunit</fullName>
    </submittedName>
</protein>
<name>A0A381C7Y1_9ENTR</name>
<keyword evidence="1" id="KW-0812">Transmembrane</keyword>
<dbReference type="InterPro" id="IPR007059">
    <property type="entry name" value="DmsC"/>
</dbReference>
<evidence type="ECO:0000313" key="2">
    <source>
        <dbReference type="EMBL" id="SUW64014.1"/>
    </source>
</evidence>
<proteinExistence type="predicted"/>
<evidence type="ECO:0000256" key="1">
    <source>
        <dbReference type="SAM" id="Phobius"/>
    </source>
</evidence>
<dbReference type="AlphaFoldDB" id="A0A381C7Y1"/>
<dbReference type="EMBL" id="UIGI01000001">
    <property type="protein sequence ID" value="SUW64014.1"/>
    <property type="molecule type" value="Genomic_DNA"/>
</dbReference>
<dbReference type="Pfam" id="PF04976">
    <property type="entry name" value="DmsC"/>
    <property type="match status" value="1"/>
</dbReference>
<organism evidence="2 3">
    <name type="scientific">Buttiauxella agrestis</name>
    <dbReference type="NCBI Taxonomy" id="82977"/>
    <lineage>
        <taxon>Bacteria</taxon>
        <taxon>Pseudomonadati</taxon>
        <taxon>Pseudomonadota</taxon>
        <taxon>Gammaproteobacteria</taxon>
        <taxon>Enterobacterales</taxon>
        <taxon>Enterobacteriaceae</taxon>
        <taxon>Buttiauxella</taxon>
    </lineage>
</organism>
<keyword evidence="1" id="KW-1133">Transmembrane helix</keyword>
<accession>A0A381C7Y1</accession>
<feature type="transmembrane region" description="Helical" evidence="1">
    <location>
        <begin position="6"/>
        <end position="30"/>
    </location>
</feature>
<feature type="transmembrane region" description="Helical" evidence="1">
    <location>
        <begin position="229"/>
        <end position="248"/>
    </location>
</feature>
<feature type="transmembrane region" description="Helical" evidence="1">
    <location>
        <begin position="42"/>
        <end position="67"/>
    </location>
</feature>
<reference evidence="2 3" key="1">
    <citation type="submission" date="2018-06" db="EMBL/GenBank/DDBJ databases">
        <authorList>
            <consortium name="Pathogen Informatics"/>
            <person name="Doyle S."/>
        </authorList>
    </citation>
    <scope>NUCLEOTIDE SEQUENCE [LARGE SCALE GENOMIC DNA]</scope>
    <source>
        <strain evidence="2 3">NCTC12119</strain>
    </source>
</reference>
<gene>
    <name evidence="2" type="primary">dmsC_1</name>
    <name evidence="2" type="ORF">NCTC12119_02513</name>
</gene>
<dbReference type="GO" id="GO:0009389">
    <property type="term" value="F:dimethyl sulfoxide reductase activity"/>
    <property type="evidence" value="ECO:0007669"/>
    <property type="project" value="TreeGrafter"/>
</dbReference>
<keyword evidence="1" id="KW-0472">Membrane</keyword>
<feature type="transmembrane region" description="Helical" evidence="1">
    <location>
        <begin position="87"/>
        <end position="106"/>
    </location>
</feature>
<dbReference type="RefSeq" id="WP_115628715.1">
    <property type="nucleotide sequence ID" value="NZ_UIGI01000001.1"/>
</dbReference>
<dbReference type="GO" id="GO:0009390">
    <property type="term" value="C:dimethyl sulfoxide reductase complex"/>
    <property type="evidence" value="ECO:0007669"/>
    <property type="project" value="TreeGrafter"/>
</dbReference>
<dbReference type="GO" id="GO:0005886">
    <property type="term" value="C:plasma membrane"/>
    <property type="evidence" value="ECO:0007669"/>
    <property type="project" value="TreeGrafter"/>
</dbReference>
<dbReference type="Proteomes" id="UP000255528">
    <property type="component" value="Unassembled WGS sequence"/>
</dbReference>
<sequence>MHEWPLVIFTLLVQGSVGLTVFTTLALLSASSTLNVKAKHSVGLPAMLVAFIAGALGLMASTAHLGYPLNAFHTLTHFGSSWLSREIVFASLYLAVLGLATLIVLLKKQVFTLLLLVASLLGVIDIVCMSAIYVHASVVTWMHFNTFVMFFGTTFSLGAVACLWVFAIQTRLPAQAVRKFMVTAVLVLFGVTLLRLLVQPLYMTYLATVSLSDVVTFPHQPLDAFKDQGVLRLTAWVTLVVGGCLLALSLRSGNIRKSLLALGGGLVLVAEILLRFSFFSIN</sequence>
<dbReference type="GO" id="GO:0019645">
    <property type="term" value="P:anaerobic electron transport chain"/>
    <property type="evidence" value="ECO:0007669"/>
    <property type="project" value="InterPro"/>
</dbReference>
<feature type="transmembrane region" description="Helical" evidence="1">
    <location>
        <begin position="260"/>
        <end position="281"/>
    </location>
</feature>
<feature type="transmembrane region" description="Helical" evidence="1">
    <location>
        <begin position="147"/>
        <end position="168"/>
    </location>
</feature>
<feature type="transmembrane region" description="Helical" evidence="1">
    <location>
        <begin position="180"/>
        <end position="198"/>
    </location>
</feature>
<feature type="transmembrane region" description="Helical" evidence="1">
    <location>
        <begin position="113"/>
        <end position="135"/>
    </location>
</feature>
<evidence type="ECO:0000313" key="3">
    <source>
        <dbReference type="Proteomes" id="UP000255528"/>
    </source>
</evidence>
<dbReference type="PANTHER" id="PTHR38095">
    <property type="entry name" value="ANAEROBIC DIMETHYL SULFOXIDE REDUCTASE CHAIN YNFH"/>
    <property type="match status" value="1"/>
</dbReference>
<dbReference type="PANTHER" id="PTHR38095:SF2">
    <property type="entry name" value="ANAEROBIC DIMETHYL SULFOXIDE REDUCTASE CHAIN C"/>
    <property type="match status" value="1"/>
</dbReference>